<name>A0A0T7PTH0_MYCTX</name>
<dbReference type="AlphaFoldDB" id="A0A0T7PTH0"/>
<evidence type="ECO:0000313" key="2">
    <source>
        <dbReference type="Proteomes" id="UP000038802"/>
    </source>
</evidence>
<sequence>MIFRTTPTPRTPAECGARAGTNSAGTCCALVIADSTAAVSPSSGEYQITTDAVRG</sequence>
<dbReference type="Proteomes" id="UP000038802">
    <property type="component" value="Unassembled WGS sequence"/>
</dbReference>
<accession>A0A0T7PTH0</accession>
<gene>
    <name evidence="1" type="ORF">ERS007703_01487</name>
</gene>
<proteinExistence type="predicted"/>
<organism evidence="1 2">
    <name type="scientific">Mycobacterium tuberculosis</name>
    <dbReference type="NCBI Taxonomy" id="1773"/>
    <lineage>
        <taxon>Bacteria</taxon>
        <taxon>Bacillati</taxon>
        <taxon>Actinomycetota</taxon>
        <taxon>Actinomycetes</taxon>
        <taxon>Mycobacteriales</taxon>
        <taxon>Mycobacteriaceae</taxon>
        <taxon>Mycobacterium</taxon>
        <taxon>Mycobacterium tuberculosis complex</taxon>
    </lineage>
</organism>
<dbReference type="EMBL" id="CSAE01000127">
    <property type="protein sequence ID" value="COV48538.1"/>
    <property type="molecule type" value="Genomic_DNA"/>
</dbReference>
<protein>
    <submittedName>
        <fullName evidence="1">Uncharacterized protein</fullName>
    </submittedName>
</protein>
<evidence type="ECO:0000313" key="1">
    <source>
        <dbReference type="EMBL" id="COV48538.1"/>
    </source>
</evidence>
<reference evidence="2" key="1">
    <citation type="submission" date="2015-03" db="EMBL/GenBank/DDBJ databases">
        <authorList>
            <consortium name="Pathogen Informatics"/>
        </authorList>
    </citation>
    <scope>NUCLEOTIDE SEQUENCE [LARGE SCALE GENOMIC DNA]</scope>
    <source>
        <strain evidence="2">K00500041</strain>
    </source>
</reference>